<evidence type="ECO:0000313" key="2">
    <source>
        <dbReference type="Proteomes" id="UP000544872"/>
    </source>
</evidence>
<dbReference type="EMBL" id="JACIIX010000013">
    <property type="protein sequence ID" value="MBB6211755.1"/>
    <property type="molecule type" value="Genomic_DNA"/>
</dbReference>
<dbReference type="GO" id="GO:0019634">
    <property type="term" value="P:organic phosphonate metabolic process"/>
    <property type="evidence" value="ECO:0007669"/>
    <property type="project" value="InterPro"/>
</dbReference>
<dbReference type="Proteomes" id="UP000544872">
    <property type="component" value="Unassembled WGS sequence"/>
</dbReference>
<dbReference type="PIRSF" id="PIRSF020680">
    <property type="entry name" value="PhnH"/>
    <property type="match status" value="1"/>
</dbReference>
<dbReference type="RefSeq" id="WP_184264793.1">
    <property type="nucleotide sequence ID" value="NZ_JACIIX010000013.1"/>
</dbReference>
<dbReference type="EC" id="2.7.8.37" evidence="1"/>
<sequence length="204" mass="20926">MTLAASSLTPGFSDAVHQSQAVFRCALTALSRPGQWATVPHLPPAPAPLSAAAAAMILTLADMDTPLWLDPVLSTPEVTGWVRFHTGAPLVSLPEQAAFAVIADCAALTALDRFSLGTAEAPDLAATLIVQLPPQDATSPARTLTGPGIDGSLSLTVSGLPDAFWADREAFAPLFPQGVDVLLTTPEAVCGLPRTTHATLTAAG</sequence>
<comment type="caution">
    <text evidence="1">The sequence shown here is derived from an EMBL/GenBank/DDBJ whole genome shotgun (WGS) entry which is preliminary data.</text>
</comment>
<keyword evidence="2" id="KW-1185">Reference proteome</keyword>
<keyword evidence="1" id="KW-0808">Transferase</keyword>
<accession>A0A7X0DN91</accession>
<dbReference type="Gene3D" id="3.40.50.11310">
    <property type="entry name" value="Bacterial phosphonate metabolism protein PhnH"/>
    <property type="match status" value="1"/>
</dbReference>
<reference evidence="1 2" key="1">
    <citation type="submission" date="2020-08" db="EMBL/GenBank/DDBJ databases">
        <title>Genomic Encyclopedia of Type Strains, Phase IV (KMG-IV): sequencing the most valuable type-strain genomes for metagenomic binning, comparative biology and taxonomic classification.</title>
        <authorList>
            <person name="Goeker M."/>
        </authorList>
    </citation>
    <scope>NUCLEOTIDE SEQUENCE [LARGE SCALE GENOMIC DNA]</scope>
    <source>
        <strain evidence="1 2">DSM 11590</strain>
    </source>
</reference>
<evidence type="ECO:0000313" key="1">
    <source>
        <dbReference type="EMBL" id="MBB6211755.1"/>
    </source>
</evidence>
<dbReference type="InterPro" id="IPR008772">
    <property type="entry name" value="Phosphonate_metab_PhnH"/>
</dbReference>
<dbReference type="AlphaFoldDB" id="A0A7X0DN91"/>
<proteinExistence type="predicted"/>
<dbReference type="Pfam" id="PF05845">
    <property type="entry name" value="PhnH"/>
    <property type="match status" value="1"/>
</dbReference>
<name>A0A7X0DN91_NOVIT</name>
<dbReference type="GO" id="GO:0061693">
    <property type="term" value="F:alpha-D-ribose 1-methylphosphonate 5-triphosphate synthase activity"/>
    <property type="evidence" value="ECO:0007669"/>
    <property type="project" value="UniProtKB-EC"/>
</dbReference>
<gene>
    <name evidence="1" type="ORF">FHS48_003198</name>
</gene>
<protein>
    <submittedName>
        <fullName evidence="1">Alpha-D-ribose 1-methylphosphonate 5-triphosphate synthase subunit PhnH</fullName>
        <ecNumber evidence="1">2.7.8.37</ecNumber>
    </submittedName>
</protein>
<dbReference type="SUPFAM" id="SSF159709">
    <property type="entry name" value="PhnH-like"/>
    <property type="match status" value="1"/>
</dbReference>
<organism evidence="1 2">
    <name type="scientific">Novispirillum itersonii</name>
    <name type="common">Aquaspirillum itersonii</name>
    <dbReference type="NCBI Taxonomy" id="189"/>
    <lineage>
        <taxon>Bacteria</taxon>
        <taxon>Pseudomonadati</taxon>
        <taxon>Pseudomonadota</taxon>
        <taxon>Alphaproteobacteria</taxon>
        <taxon>Rhodospirillales</taxon>
        <taxon>Novispirillaceae</taxon>
        <taxon>Novispirillum</taxon>
    </lineage>
</organism>
<dbReference type="InterPro" id="IPR038058">
    <property type="entry name" value="PhnH-like_sp"/>
</dbReference>
<dbReference type="NCBIfam" id="TIGR03292">
    <property type="entry name" value="PhnH_redo"/>
    <property type="match status" value="1"/>
</dbReference>